<proteinExistence type="inferred from homology"/>
<dbReference type="PANTHER" id="PTHR12228">
    <property type="entry name" value="TRANSCRIPTION INITIATION FACTOR TFIID 55 KD SUBUNIT-RELATED"/>
    <property type="match status" value="1"/>
</dbReference>
<name>A0A0M3JHM8_ANISI</name>
<feature type="domain" description="TAFII55 protein conserved region" evidence="6">
    <location>
        <begin position="27"/>
        <end position="88"/>
    </location>
</feature>
<keyword evidence="4" id="KW-0804">Transcription</keyword>
<evidence type="ECO:0000259" key="6">
    <source>
        <dbReference type="Pfam" id="PF04658"/>
    </source>
</evidence>
<keyword evidence="8" id="KW-1185">Reference proteome</keyword>
<reference evidence="7 8" key="2">
    <citation type="submission" date="2018-11" db="EMBL/GenBank/DDBJ databases">
        <authorList>
            <consortium name="Pathogen Informatics"/>
        </authorList>
    </citation>
    <scope>NUCLEOTIDE SEQUENCE [LARGE SCALE GENOMIC DNA]</scope>
</reference>
<keyword evidence="5" id="KW-0539">Nucleus</keyword>
<dbReference type="InterPro" id="IPR037817">
    <property type="entry name" value="TAF7"/>
</dbReference>
<evidence type="ECO:0000256" key="1">
    <source>
        <dbReference type="ARBA" id="ARBA00004123"/>
    </source>
</evidence>
<evidence type="ECO:0000313" key="9">
    <source>
        <dbReference type="WBParaSite" id="ASIM_0000714201-mRNA-1"/>
    </source>
</evidence>
<comment type="similarity">
    <text evidence="2">Belongs to the TAF7 family.</text>
</comment>
<dbReference type="InterPro" id="IPR006751">
    <property type="entry name" value="TAFII55_prot_cons_reg"/>
</dbReference>
<evidence type="ECO:0000313" key="7">
    <source>
        <dbReference type="EMBL" id="VDK28091.1"/>
    </source>
</evidence>
<dbReference type="Pfam" id="PF04658">
    <property type="entry name" value="TAFII55_N"/>
    <property type="match status" value="1"/>
</dbReference>
<evidence type="ECO:0000256" key="4">
    <source>
        <dbReference type="ARBA" id="ARBA00023163"/>
    </source>
</evidence>
<evidence type="ECO:0000256" key="5">
    <source>
        <dbReference type="ARBA" id="ARBA00023242"/>
    </source>
</evidence>
<dbReference type="OrthoDB" id="153872at2759"/>
<keyword evidence="3" id="KW-0805">Transcription regulation</keyword>
<sequence>MSAGSSKILAKRVPQRVVDVAEEVQDWENHIIMRFPEDVADKIGKVVDEGSREELAISFHPDMRTANVRFGQRIMSGKLYDLPCVCEVRT</sequence>
<evidence type="ECO:0000313" key="8">
    <source>
        <dbReference type="Proteomes" id="UP000267096"/>
    </source>
</evidence>
<reference evidence="9" key="1">
    <citation type="submission" date="2017-02" db="UniProtKB">
        <authorList>
            <consortium name="WormBaseParasite"/>
        </authorList>
    </citation>
    <scope>IDENTIFICATION</scope>
</reference>
<protein>
    <submittedName>
        <fullName evidence="9">TAFII55_N domain-containing protein</fullName>
    </submittedName>
</protein>
<dbReference type="EMBL" id="UYRR01015825">
    <property type="protein sequence ID" value="VDK28091.1"/>
    <property type="molecule type" value="Genomic_DNA"/>
</dbReference>
<dbReference type="GO" id="GO:0005669">
    <property type="term" value="C:transcription factor TFIID complex"/>
    <property type="evidence" value="ECO:0007669"/>
    <property type="project" value="InterPro"/>
</dbReference>
<evidence type="ECO:0000256" key="2">
    <source>
        <dbReference type="ARBA" id="ARBA00009368"/>
    </source>
</evidence>
<accession>A0A0M3JHM8</accession>
<dbReference type="Proteomes" id="UP000267096">
    <property type="component" value="Unassembled WGS sequence"/>
</dbReference>
<dbReference type="AlphaFoldDB" id="A0A0M3JHM8"/>
<dbReference type="WBParaSite" id="ASIM_0000714201-mRNA-1">
    <property type="protein sequence ID" value="ASIM_0000714201-mRNA-1"/>
    <property type="gene ID" value="ASIM_0000714201"/>
</dbReference>
<comment type="subcellular location">
    <subcellularLocation>
        <location evidence="1">Nucleus</location>
    </subcellularLocation>
</comment>
<dbReference type="PANTHER" id="PTHR12228:SF0">
    <property type="entry name" value="TATA-BOX BINDING PROTEIN ASSOCIATED FACTOR 7"/>
    <property type="match status" value="1"/>
</dbReference>
<dbReference type="GO" id="GO:0016251">
    <property type="term" value="F:RNA polymerase II general transcription initiation factor activity"/>
    <property type="evidence" value="ECO:0007669"/>
    <property type="project" value="TreeGrafter"/>
</dbReference>
<dbReference type="GO" id="GO:0051123">
    <property type="term" value="P:RNA polymerase II preinitiation complex assembly"/>
    <property type="evidence" value="ECO:0007669"/>
    <property type="project" value="TreeGrafter"/>
</dbReference>
<evidence type="ECO:0000256" key="3">
    <source>
        <dbReference type="ARBA" id="ARBA00023015"/>
    </source>
</evidence>
<gene>
    <name evidence="7" type="ORF">ASIM_LOCUS6911</name>
</gene>
<organism evidence="9">
    <name type="scientific">Anisakis simplex</name>
    <name type="common">Herring worm</name>
    <dbReference type="NCBI Taxonomy" id="6269"/>
    <lineage>
        <taxon>Eukaryota</taxon>
        <taxon>Metazoa</taxon>
        <taxon>Ecdysozoa</taxon>
        <taxon>Nematoda</taxon>
        <taxon>Chromadorea</taxon>
        <taxon>Rhabditida</taxon>
        <taxon>Spirurina</taxon>
        <taxon>Ascaridomorpha</taxon>
        <taxon>Ascaridoidea</taxon>
        <taxon>Anisakidae</taxon>
        <taxon>Anisakis</taxon>
        <taxon>Anisakis simplex complex</taxon>
    </lineage>
</organism>